<dbReference type="Proteomes" id="UP000008229">
    <property type="component" value="Chromosome"/>
</dbReference>
<dbReference type="InterPro" id="IPR044855">
    <property type="entry name" value="CoA-Trfase_III_dom3_sf"/>
</dbReference>
<dbReference type="PANTHER" id="PTHR48207:SF3">
    <property type="entry name" value="SUCCINATE--HYDROXYMETHYLGLUTARATE COA-TRANSFERASE"/>
    <property type="match status" value="1"/>
</dbReference>
<dbReference type="PANTHER" id="PTHR48207">
    <property type="entry name" value="SUCCINATE--HYDROXYMETHYLGLUTARATE COA-TRANSFERASE"/>
    <property type="match status" value="1"/>
</dbReference>
<organism evidence="2 3">
    <name type="scientific">Conexibacter woesei (strain DSM 14684 / CCUG 47730 / CIP 108061 / JCM 11494 / NBRC 100937 / ID131577)</name>
    <dbReference type="NCBI Taxonomy" id="469383"/>
    <lineage>
        <taxon>Bacteria</taxon>
        <taxon>Bacillati</taxon>
        <taxon>Actinomycetota</taxon>
        <taxon>Thermoleophilia</taxon>
        <taxon>Solirubrobacterales</taxon>
        <taxon>Conexibacteraceae</taxon>
        <taxon>Conexibacter</taxon>
    </lineage>
</organism>
<dbReference type="GO" id="GO:0008410">
    <property type="term" value="F:CoA-transferase activity"/>
    <property type="evidence" value="ECO:0007669"/>
    <property type="project" value="TreeGrafter"/>
</dbReference>
<dbReference type="KEGG" id="cwo:Cwoe_2336"/>
<evidence type="ECO:0000256" key="1">
    <source>
        <dbReference type="ARBA" id="ARBA00022679"/>
    </source>
</evidence>
<reference evidence="2 3" key="1">
    <citation type="journal article" date="2010" name="Stand. Genomic Sci.">
        <title>Complete genome sequence of Conexibacter woesei type strain (ID131577).</title>
        <authorList>
            <person name="Pukall R."/>
            <person name="Lapidus A."/>
            <person name="Glavina Del Rio T."/>
            <person name="Copeland A."/>
            <person name="Tice H."/>
            <person name="Cheng J.-F."/>
            <person name="Lucas S."/>
            <person name="Chen F."/>
            <person name="Nolan M."/>
            <person name="Bruce D."/>
            <person name="Goodwin L."/>
            <person name="Pitluck S."/>
            <person name="Mavromatis K."/>
            <person name="Ivanova N."/>
            <person name="Ovchinnikova G."/>
            <person name="Pati A."/>
            <person name="Chen A."/>
            <person name="Palaniappan K."/>
            <person name="Land M."/>
            <person name="Hauser L."/>
            <person name="Chang Y.-J."/>
            <person name="Jeffries C.D."/>
            <person name="Chain P."/>
            <person name="Meincke L."/>
            <person name="Sims D."/>
            <person name="Brettin T."/>
            <person name="Detter J.C."/>
            <person name="Rohde M."/>
            <person name="Goeker M."/>
            <person name="Bristow J."/>
            <person name="Eisen J.A."/>
            <person name="Markowitz V."/>
            <person name="Kyrpides N.C."/>
            <person name="Klenk H.-P."/>
            <person name="Hugenholtz P."/>
        </authorList>
    </citation>
    <scope>NUCLEOTIDE SEQUENCE [LARGE SCALE GENOMIC DNA]</scope>
    <source>
        <strain evidence="3">DSM 14684 / CIP 108061 / JCM 11494 / NBRC 100937 / ID131577</strain>
    </source>
</reference>
<proteinExistence type="predicted"/>
<keyword evidence="3" id="KW-1185">Reference proteome</keyword>
<dbReference type="SUPFAM" id="SSF89796">
    <property type="entry name" value="CoA-transferase family III (CaiB/BaiF)"/>
    <property type="match status" value="1"/>
</dbReference>
<dbReference type="InterPro" id="IPR050483">
    <property type="entry name" value="CoA-transferase_III_domain"/>
</dbReference>
<name>D3F6J3_CONWI</name>
<dbReference type="InterPro" id="IPR023606">
    <property type="entry name" value="CoA-Trfase_III_dom_1_sf"/>
</dbReference>
<dbReference type="Gene3D" id="3.30.1540.10">
    <property type="entry name" value="formyl-coa transferase, domain 3"/>
    <property type="match status" value="1"/>
</dbReference>
<dbReference type="RefSeq" id="WP_012933811.1">
    <property type="nucleotide sequence ID" value="NC_013739.1"/>
</dbReference>
<reference evidence="3" key="2">
    <citation type="submission" date="2010-01" db="EMBL/GenBank/DDBJ databases">
        <title>The complete genome of Conexibacter woesei DSM 14684.</title>
        <authorList>
            <consortium name="US DOE Joint Genome Institute (JGI-PGF)"/>
            <person name="Lucas S."/>
            <person name="Copeland A."/>
            <person name="Lapidus A."/>
            <person name="Glavina del Rio T."/>
            <person name="Dalin E."/>
            <person name="Tice H."/>
            <person name="Bruce D."/>
            <person name="Goodwin L."/>
            <person name="Pitluck S."/>
            <person name="Kyrpides N."/>
            <person name="Mavromatis K."/>
            <person name="Ivanova N."/>
            <person name="Mikhailova N."/>
            <person name="Chertkov O."/>
            <person name="Brettin T."/>
            <person name="Detter J.C."/>
            <person name="Han C."/>
            <person name="Larimer F."/>
            <person name="Land M."/>
            <person name="Hauser L."/>
            <person name="Markowitz V."/>
            <person name="Cheng J.-F."/>
            <person name="Hugenholtz P."/>
            <person name="Woyke T."/>
            <person name="Wu D."/>
            <person name="Pukall R."/>
            <person name="Steenblock K."/>
            <person name="Schneider S."/>
            <person name="Klenk H.-P."/>
            <person name="Eisen J.A."/>
        </authorList>
    </citation>
    <scope>NUCLEOTIDE SEQUENCE [LARGE SCALE GENOMIC DNA]</scope>
    <source>
        <strain evidence="3">DSM 14684 / CIP 108061 / JCM 11494 / NBRC 100937 / ID131577</strain>
    </source>
</reference>
<dbReference type="eggNOG" id="COG1804">
    <property type="taxonomic scope" value="Bacteria"/>
</dbReference>
<gene>
    <name evidence="2" type="ordered locus">Cwoe_2336</name>
</gene>
<dbReference type="InterPro" id="IPR003673">
    <property type="entry name" value="CoA-Trfase_fam_III"/>
</dbReference>
<dbReference type="Gene3D" id="3.40.50.10540">
    <property type="entry name" value="Crotonobetainyl-coa:carnitine coa-transferase, domain 1"/>
    <property type="match status" value="1"/>
</dbReference>
<dbReference type="OrthoDB" id="9797653at2"/>
<dbReference type="STRING" id="469383.Cwoe_2336"/>
<evidence type="ECO:0000313" key="3">
    <source>
        <dbReference type="Proteomes" id="UP000008229"/>
    </source>
</evidence>
<dbReference type="AlphaFoldDB" id="D3F6J3"/>
<evidence type="ECO:0000313" key="2">
    <source>
        <dbReference type="EMBL" id="ADB50760.1"/>
    </source>
</evidence>
<keyword evidence="1" id="KW-0808">Transferase</keyword>
<dbReference type="HOGENOM" id="CLU_033975_0_0_11"/>
<accession>D3F6J3</accession>
<protein>
    <submittedName>
        <fullName evidence="2">L-carnitine dehydratase/bile acid-inducible protein F</fullName>
    </submittedName>
</protein>
<dbReference type="Pfam" id="PF02515">
    <property type="entry name" value="CoA_transf_3"/>
    <property type="match status" value="1"/>
</dbReference>
<sequence length="401" mass="42532">MAAEPRHPLEGIRVIDASGSYAGPTAAMYLGDLGADVIKVERPRAGDDARHWGPPFVGEDSAWFLSANRNKRSASIDLSTGDGVELLLRLLDGADVFVENLNPGKLESKGLDPETVRARCPRLVYCALSGFGLDGPDRDQPGYDLIAQARSGLMSVTGARGGTPQRVSTALSDIVAGMVATIAIQAALLRRERTGDGELVDVSLLDADLALMAPRIASHLAGEPEPQPSGGTDSVLAIYQPFETADDTIVLAVGNDRMWQRCCDVLDLPELAGDAGLATNAGRRARRAEVVARVAERLATRPAADWLERFAQAGVPCQPVRRLGAVLEDPQVRARAVVGELEGPDGPYRAVRAPWRLGSVGRGRADAAPRLGADTADVLREAGCTPAEIDELLERGIAWTS</sequence>
<dbReference type="EMBL" id="CP001854">
    <property type="protein sequence ID" value="ADB50760.1"/>
    <property type="molecule type" value="Genomic_DNA"/>
</dbReference>